<dbReference type="EMBL" id="JASCZI010063832">
    <property type="protein sequence ID" value="MED6141461.1"/>
    <property type="molecule type" value="Genomic_DNA"/>
</dbReference>
<dbReference type="Proteomes" id="UP001341840">
    <property type="component" value="Unassembled WGS sequence"/>
</dbReference>
<organism evidence="2 3">
    <name type="scientific">Stylosanthes scabra</name>
    <dbReference type="NCBI Taxonomy" id="79078"/>
    <lineage>
        <taxon>Eukaryota</taxon>
        <taxon>Viridiplantae</taxon>
        <taxon>Streptophyta</taxon>
        <taxon>Embryophyta</taxon>
        <taxon>Tracheophyta</taxon>
        <taxon>Spermatophyta</taxon>
        <taxon>Magnoliopsida</taxon>
        <taxon>eudicotyledons</taxon>
        <taxon>Gunneridae</taxon>
        <taxon>Pentapetalae</taxon>
        <taxon>rosids</taxon>
        <taxon>fabids</taxon>
        <taxon>Fabales</taxon>
        <taxon>Fabaceae</taxon>
        <taxon>Papilionoideae</taxon>
        <taxon>50 kb inversion clade</taxon>
        <taxon>dalbergioids sensu lato</taxon>
        <taxon>Dalbergieae</taxon>
        <taxon>Pterocarpus clade</taxon>
        <taxon>Stylosanthes</taxon>
    </lineage>
</organism>
<keyword evidence="3" id="KW-1185">Reference proteome</keyword>
<reference evidence="2 3" key="1">
    <citation type="journal article" date="2023" name="Plants (Basel)">
        <title>Bridging the Gap: Combining Genomics and Transcriptomics Approaches to Understand Stylosanthes scabra, an Orphan Legume from the Brazilian Caatinga.</title>
        <authorList>
            <person name="Ferreira-Neto J.R.C."/>
            <person name="da Silva M.D."/>
            <person name="Binneck E."/>
            <person name="de Melo N.F."/>
            <person name="da Silva R.H."/>
            <person name="de Melo A.L.T.M."/>
            <person name="Pandolfi V."/>
            <person name="Bustamante F.O."/>
            <person name="Brasileiro-Vidal A.C."/>
            <person name="Benko-Iseppon A.M."/>
        </authorList>
    </citation>
    <scope>NUCLEOTIDE SEQUENCE [LARGE SCALE GENOMIC DNA]</scope>
    <source>
        <tissue evidence="2">Leaves</tissue>
    </source>
</reference>
<feature type="compositionally biased region" description="Low complexity" evidence="1">
    <location>
        <begin position="275"/>
        <end position="287"/>
    </location>
</feature>
<evidence type="ECO:0000313" key="3">
    <source>
        <dbReference type="Proteomes" id="UP001341840"/>
    </source>
</evidence>
<accession>A0ABU6SZK6</accession>
<feature type="region of interest" description="Disordered" evidence="1">
    <location>
        <begin position="264"/>
        <end position="287"/>
    </location>
</feature>
<evidence type="ECO:0000256" key="1">
    <source>
        <dbReference type="SAM" id="MobiDB-lite"/>
    </source>
</evidence>
<proteinExistence type="predicted"/>
<gene>
    <name evidence="2" type="ORF">PIB30_103676</name>
</gene>
<comment type="caution">
    <text evidence="2">The sequence shown here is derived from an EMBL/GenBank/DDBJ whole genome shotgun (WGS) entry which is preliminary data.</text>
</comment>
<protein>
    <submittedName>
        <fullName evidence="2">Uncharacterized protein</fullName>
    </submittedName>
</protein>
<sequence length="335" mass="39676">MPRAKQTAKRTRNEEVVHMEPPNDHPLFQYFSRLDDLNNYIFNFSERKEISPRYLDIKILETQNFNALHSILTSQGLIEFVQIRESYYPELVAIAYSTLSIEFNEECATEFTLRFRFLKNEYEVDSGTLSTIWGFDDLDTSNCVLFDGNKTPESWGPHVKRQAFEMFNIQRVHKKKILCNVFNLEMRLLHYLITYVLFPRSTGHAHVQVDDLVIMWAMNNDIKIHWPYFIAHHMLRFTKSDHSKAQQHVIDTRALNHMGRNIQREEEEQAPPPQAQEQQEAQAGPSEQPLMRDMMQVLLRIEQNQANMDTHLTRVDQRLSRTEQYLEINEDEDQD</sequence>
<evidence type="ECO:0000313" key="2">
    <source>
        <dbReference type="EMBL" id="MED6141461.1"/>
    </source>
</evidence>
<name>A0ABU6SZK6_9FABA</name>